<organism evidence="7 8">
    <name type="scientific">Tumebacillus lacus</name>
    <dbReference type="NCBI Taxonomy" id="2995335"/>
    <lineage>
        <taxon>Bacteria</taxon>
        <taxon>Bacillati</taxon>
        <taxon>Bacillota</taxon>
        <taxon>Bacilli</taxon>
        <taxon>Bacillales</taxon>
        <taxon>Alicyclobacillaceae</taxon>
        <taxon>Tumebacillus</taxon>
    </lineage>
</organism>
<comment type="subcellular location">
    <subcellularLocation>
        <location evidence="1">Membrane</location>
        <topology evidence="1">Multi-pass membrane protein</topology>
    </subcellularLocation>
</comment>
<dbReference type="Proteomes" id="UP001208017">
    <property type="component" value="Unassembled WGS sequence"/>
</dbReference>
<evidence type="ECO:0000259" key="6">
    <source>
        <dbReference type="Pfam" id="PF04893"/>
    </source>
</evidence>
<comment type="caution">
    <text evidence="7">The sequence shown here is derived from an EMBL/GenBank/DDBJ whole genome shotgun (WGS) entry which is preliminary data.</text>
</comment>
<dbReference type="Pfam" id="PF04893">
    <property type="entry name" value="Yip1"/>
    <property type="match status" value="1"/>
</dbReference>
<gene>
    <name evidence="7" type="ORF">OS242_09835</name>
</gene>
<reference evidence="7 8" key="1">
    <citation type="submission" date="2022-11" db="EMBL/GenBank/DDBJ databases">
        <title>Study of microbial diversity in lake waters.</title>
        <authorList>
            <person name="Zhang J."/>
        </authorList>
    </citation>
    <scope>NUCLEOTIDE SEQUENCE [LARGE SCALE GENOMIC DNA]</scope>
    <source>
        <strain evidence="7 8">DT12</strain>
    </source>
</reference>
<name>A0ABT3X380_9BACL</name>
<feature type="transmembrane region" description="Helical" evidence="5">
    <location>
        <begin position="33"/>
        <end position="51"/>
    </location>
</feature>
<keyword evidence="2 5" id="KW-0812">Transmembrane</keyword>
<keyword evidence="8" id="KW-1185">Reference proteome</keyword>
<dbReference type="RefSeq" id="WP_267151511.1">
    <property type="nucleotide sequence ID" value="NZ_JAPMLT010000004.1"/>
</dbReference>
<evidence type="ECO:0000256" key="5">
    <source>
        <dbReference type="SAM" id="Phobius"/>
    </source>
</evidence>
<evidence type="ECO:0000256" key="4">
    <source>
        <dbReference type="ARBA" id="ARBA00023136"/>
    </source>
</evidence>
<evidence type="ECO:0000313" key="7">
    <source>
        <dbReference type="EMBL" id="MCX7570262.1"/>
    </source>
</evidence>
<keyword evidence="4 5" id="KW-0472">Membrane</keyword>
<evidence type="ECO:0000313" key="8">
    <source>
        <dbReference type="Proteomes" id="UP001208017"/>
    </source>
</evidence>
<evidence type="ECO:0000256" key="2">
    <source>
        <dbReference type="ARBA" id="ARBA00022692"/>
    </source>
</evidence>
<evidence type="ECO:0000256" key="1">
    <source>
        <dbReference type="ARBA" id="ARBA00004141"/>
    </source>
</evidence>
<feature type="transmembrane region" description="Helical" evidence="5">
    <location>
        <begin position="63"/>
        <end position="83"/>
    </location>
</feature>
<accession>A0ABT3X380</accession>
<feature type="domain" description="Yip1" evidence="6">
    <location>
        <begin position="13"/>
        <end position="192"/>
    </location>
</feature>
<evidence type="ECO:0000256" key="3">
    <source>
        <dbReference type="ARBA" id="ARBA00022989"/>
    </source>
</evidence>
<keyword evidence="3 5" id="KW-1133">Transmembrane helix</keyword>
<sequence>MGEQTKRLNPWFSIWLQPRATMREVLAHPRSPQMMWGLAVLGGFVTAYSSARSNAIGLDGPLFTVWMIIALHTLLNAMIYMYILPPITRFFYRFNGGIGDTEATRQAILWGQIPWISCILFWIPDLLMHGEAVFQTGAENVHPTLLVLELIVQTWAMIVALKCLGEAHGLSFWQSLVAQIIPFLLLLFVGFFLAMLFGFLLAALTF</sequence>
<dbReference type="InterPro" id="IPR006977">
    <property type="entry name" value="Yip1_dom"/>
</dbReference>
<proteinExistence type="predicted"/>
<feature type="transmembrane region" description="Helical" evidence="5">
    <location>
        <begin position="176"/>
        <end position="204"/>
    </location>
</feature>
<protein>
    <submittedName>
        <fullName evidence="7">YIP1 family protein</fullName>
    </submittedName>
</protein>
<dbReference type="EMBL" id="JAPMLT010000004">
    <property type="protein sequence ID" value="MCX7570262.1"/>
    <property type="molecule type" value="Genomic_DNA"/>
</dbReference>